<dbReference type="HOGENOM" id="CLU_2017275_0_0_1"/>
<name>Q2V077_CAEEL</name>
<feature type="transmembrane region" description="Helical" evidence="1">
    <location>
        <begin position="97"/>
        <end position="122"/>
    </location>
</feature>
<dbReference type="CTD" id="4363131"/>
<protein>
    <submittedName>
        <fullName evidence="3">CX domain-containing protein</fullName>
    </submittedName>
</protein>
<dbReference type="AlphaFoldDB" id="Q2V077"/>
<organism evidence="3 4">
    <name type="scientific">Caenorhabditis elegans</name>
    <dbReference type="NCBI Taxonomy" id="6239"/>
    <lineage>
        <taxon>Eukaryota</taxon>
        <taxon>Metazoa</taxon>
        <taxon>Ecdysozoa</taxon>
        <taxon>Nematoda</taxon>
        <taxon>Chromadorea</taxon>
        <taxon>Rhabditida</taxon>
        <taxon>Rhabditina</taxon>
        <taxon>Rhabditomorpha</taxon>
        <taxon>Rhabditoidea</taxon>
        <taxon>Rhabditidae</taxon>
        <taxon>Peloderinae</taxon>
        <taxon>Caenorhabditis</taxon>
    </lineage>
</organism>
<dbReference type="GeneID" id="4363131"/>
<keyword evidence="1" id="KW-0812">Transmembrane</keyword>
<dbReference type="InParanoid" id="Q2V077"/>
<dbReference type="KEGG" id="cel:CELE_C36E6.8"/>
<dbReference type="UCSC" id="C36E6.8">
    <property type="organism name" value="c. elegans"/>
</dbReference>
<dbReference type="WormBase" id="C36E6.8">
    <property type="protein sequence ID" value="CE39481"/>
    <property type="gene ID" value="WBGene00044683"/>
</dbReference>
<dbReference type="PaxDb" id="6239-C36E6.8.2"/>
<feature type="signal peptide" evidence="2">
    <location>
        <begin position="1"/>
        <end position="20"/>
    </location>
</feature>
<dbReference type="RefSeq" id="NP_001041225.1">
    <property type="nucleotide sequence ID" value="NM_001047760.4"/>
</dbReference>
<dbReference type="FunCoup" id="Q2V077">
    <property type="interactions" value="236"/>
</dbReference>
<dbReference type="OrthoDB" id="10517991at2759"/>
<keyword evidence="2" id="KW-0732">Signal</keyword>
<dbReference type="Proteomes" id="UP000001940">
    <property type="component" value="Chromosome X"/>
</dbReference>
<accession>Q2V077</accession>
<dbReference type="Bgee" id="WBGene00044683">
    <property type="expression patterns" value="Expressed in larva and 1 other cell type or tissue"/>
</dbReference>
<reference evidence="3 4" key="1">
    <citation type="journal article" date="1998" name="Science">
        <title>Genome sequence of the nematode C. elegans: a platform for investigating biology.</title>
        <authorList>
            <consortium name="The C. elegans sequencing consortium"/>
            <person name="Sulson J.E."/>
            <person name="Waterston R."/>
        </authorList>
    </citation>
    <scope>NUCLEOTIDE SEQUENCE [LARGE SCALE GENOMIC DNA]</scope>
    <source>
        <strain evidence="3 4">Bristol N2</strain>
    </source>
</reference>
<evidence type="ECO:0000313" key="4">
    <source>
        <dbReference type="Proteomes" id="UP000001940"/>
    </source>
</evidence>
<keyword evidence="4" id="KW-1185">Reference proteome</keyword>
<evidence type="ECO:0000256" key="2">
    <source>
        <dbReference type="SAM" id="SignalP"/>
    </source>
</evidence>
<dbReference type="AGR" id="WB:WBGene00044683"/>
<evidence type="ECO:0000313" key="3">
    <source>
        <dbReference type="EMBL" id="CCD66903.1"/>
    </source>
</evidence>
<proteinExistence type="predicted"/>
<evidence type="ECO:0000256" key="1">
    <source>
        <dbReference type="SAM" id="Phobius"/>
    </source>
</evidence>
<dbReference type="EMBL" id="BX284606">
    <property type="protein sequence ID" value="CCD66903.1"/>
    <property type="molecule type" value="Genomic_DNA"/>
</dbReference>
<evidence type="ECO:0000313" key="5">
    <source>
        <dbReference type="WormBase" id="C36E6.8"/>
    </source>
</evidence>
<keyword evidence="1" id="KW-1133">Transmembrane helix</keyword>
<gene>
    <name evidence="3 5" type="ORF">C36E6.8</name>
    <name evidence="3" type="ORF">CELE_C36E6.8</name>
</gene>
<feature type="chain" id="PRO_5004217613" evidence="2">
    <location>
        <begin position="21"/>
        <end position="123"/>
    </location>
</feature>
<keyword evidence="1" id="KW-0472">Membrane</keyword>
<dbReference type="SMR" id="Q2V077"/>
<sequence length="123" mass="14032">MLRTILVLIFLFSTFEILLSSIIDNRTTDKESSANLTVPRVVRAQFYTAWDDRRAPDRLDYRRIQSIIENTTTVYVQKPCTVQGCLVGLGPGEIAPFITAFVFIICAVLIYILLFCCVFRFLA</sequence>